<reference evidence="1 2" key="1">
    <citation type="submission" date="2020-07" db="EMBL/GenBank/DDBJ databases">
        <authorList>
            <person name="Feng X."/>
        </authorList>
    </citation>
    <scope>NUCLEOTIDE SEQUENCE [LARGE SCALE GENOMIC DNA]</scope>
    <source>
        <strain evidence="1 2">JCM23202</strain>
    </source>
</reference>
<organism evidence="1 2">
    <name type="scientific">Pelagicoccus albus</name>
    <dbReference type="NCBI Taxonomy" id="415222"/>
    <lineage>
        <taxon>Bacteria</taxon>
        <taxon>Pseudomonadati</taxon>
        <taxon>Verrucomicrobiota</taxon>
        <taxon>Opitutia</taxon>
        <taxon>Puniceicoccales</taxon>
        <taxon>Pelagicoccaceae</taxon>
        <taxon>Pelagicoccus</taxon>
    </lineage>
</organism>
<evidence type="ECO:0000313" key="1">
    <source>
        <dbReference type="EMBL" id="MBC2606305.1"/>
    </source>
</evidence>
<accession>A0A7X1E804</accession>
<name>A0A7X1E804_9BACT</name>
<protein>
    <submittedName>
        <fullName evidence="1">Uncharacterized protein</fullName>
    </submittedName>
</protein>
<keyword evidence="2" id="KW-1185">Reference proteome</keyword>
<sequence>MTKKYFIATTGEKRPRGSDFVLPHRLEGGLNLVSTKNGKKIERFMTVFTGVDLTPQKILKKMIDSGLKIESVDQALEDCTRILEKAKESKIGYIYSTEDSEFAFRCEGKAK</sequence>
<dbReference type="Proteomes" id="UP000526501">
    <property type="component" value="Unassembled WGS sequence"/>
</dbReference>
<dbReference type="EMBL" id="JACHVC010000010">
    <property type="protein sequence ID" value="MBC2606305.1"/>
    <property type="molecule type" value="Genomic_DNA"/>
</dbReference>
<proteinExistence type="predicted"/>
<comment type="caution">
    <text evidence="1">The sequence shown here is derived from an EMBL/GenBank/DDBJ whole genome shotgun (WGS) entry which is preliminary data.</text>
</comment>
<evidence type="ECO:0000313" key="2">
    <source>
        <dbReference type="Proteomes" id="UP000526501"/>
    </source>
</evidence>
<dbReference type="AlphaFoldDB" id="A0A7X1E804"/>
<dbReference type="RefSeq" id="WP_185660192.1">
    <property type="nucleotide sequence ID" value="NZ_JACHVC010000010.1"/>
</dbReference>
<gene>
    <name evidence="1" type="ORF">H5P27_09615</name>
</gene>